<name>A0A1Y1RNW8_9MICC</name>
<evidence type="ECO:0008006" key="3">
    <source>
        <dbReference type="Google" id="ProtNLM"/>
    </source>
</evidence>
<dbReference type="OrthoDB" id="3541280at2"/>
<evidence type="ECO:0000313" key="1">
    <source>
        <dbReference type="EMBL" id="ORC16535.1"/>
    </source>
</evidence>
<protein>
    <recommendedName>
        <fullName evidence="3">YbdD/YjiX family protein</fullName>
    </recommendedName>
</protein>
<organism evidence="1 2">
    <name type="scientific">Rothia nasimurium</name>
    <dbReference type="NCBI Taxonomy" id="85336"/>
    <lineage>
        <taxon>Bacteria</taxon>
        <taxon>Bacillati</taxon>
        <taxon>Actinomycetota</taxon>
        <taxon>Actinomycetes</taxon>
        <taxon>Micrococcales</taxon>
        <taxon>Micrococcaceae</taxon>
        <taxon>Rothia</taxon>
    </lineage>
</organism>
<dbReference type="AlphaFoldDB" id="A0A1Y1RNW8"/>
<accession>A0A1Y1RNW8</accession>
<sequence>MQAIRDFLARARWFASGVLGADKYQKYRAHHRASGCTHAPMSEREFWKDYTDGLDANPGARCC</sequence>
<dbReference type="InterPro" id="IPR007423">
    <property type="entry name" value="Sel_put"/>
</dbReference>
<keyword evidence="2" id="KW-1185">Reference proteome</keyword>
<dbReference type="EMBL" id="LXWF01000040">
    <property type="protein sequence ID" value="ORC16535.1"/>
    <property type="molecule type" value="Genomic_DNA"/>
</dbReference>
<dbReference type="Proteomes" id="UP000192359">
    <property type="component" value="Unassembled WGS sequence"/>
</dbReference>
<gene>
    <name evidence="1" type="ORF">A7979_04270</name>
</gene>
<reference evidence="1 2" key="1">
    <citation type="submission" date="2016-05" db="EMBL/GenBank/DDBJ databases">
        <title>Draft genome sequence of a porcine commensal Rothia nasimurium.</title>
        <authorList>
            <person name="Gaiser R.A."/>
            <person name="Van Baarlen P."/>
            <person name="Wells J.M."/>
        </authorList>
    </citation>
    <scope>NUCLEOTIDE SEQUENCE [LARGE SCALE GENOMIC DNA]</scope>
    <source>
        <strain evidence="1 2">PT-32</strain>
    </source>
</reference>
<evidence type="ECO:0000313" key="2">
    <source>
        <dbReference type="Proteomes" id="UP000192359"/>
    </source>
</evidence>
<dbReference type="RefSeq" id="WP_083092111.1">
    <property type="nucleotide sequence ID" value="NZ_LXWF01000040.1"/>
</dbReference>
<proteinExistence type="predicted"/>
<dbReference type="Pfam" id="PF04328">
    <property type="entry name" value="Sel_put"/>
    <property type="match status" value="1"/>
</dbReference>
<comment type="caution">
    <text evidence="1">The sequence shown here is derived from an EMBL/GenBank/DDBJ whole genome shotgun (WGS) entry which is preliminary data.</text>
</comment>